<keyword evidence="3" id="KW-1185">Reference proteome</keyword>
<sequence length="89" mass="10021">MVDSEEEYNDFLVTFHATSAAMRCEKICQQSELDAHLRPVPRDISSSCGLALDVNEVALCDLEETLNNSDIGVEALYSCREDEFVELEF</sequence>
<dbReference type="RefSeq" id="WP_089762279.1">
    <property type="nucleotide sequence ID" value="NZ_FNGO01000039.1"/>
</dbReference>
<dbReference type="AlphaFoldDB" id="A0A1G9TG20"/>
<dbReference type="STRING" id="321763.SAMN04488692_1394"/>
<protein>
    <recommendedName>
        <fullName evidence="1">Putative Se/S carrier protein-like domain-containing protein</fullName>
    </recommendedName>
</protein>
<accession>A0A1G9TG20</accession>
<dbReference type="OrthoDB" id="3192849at2"/>
<evidence type="ECO:0000259" key="1">
    <source>
        <dbReference type="Pfam" id="PF11823"/>
    </source>
</evidence>
<evidence type="ECO:0000313" key="3">
    <source>
        <dbReference type="Proteomes" id="UP000199476"/>
    </source>
</evidence>
<feature type="domain" description="Putative Se/S carrier protein-like" evidence="1">
    <location>
        <begin position="11"/>
        <end position="77"/>
    </location>
</feature>
<dbReference type="EMBL" id="FNGO01000039">
    <property type="protein sequence ID" value="SDM46552.1"/>
    <property type="molecule type" value="Genomic_DNA"/>
</dbReference>
<proteinExistence type="predicted"/>
<dbReference type="Proteomes" id="UP000199476">
    <property type="component" value="Unassembled WGS sequence"/>
</dbReference>
<name>A0A1G9TG20_9FIRM</name>
<gene>
    <name evidence="2" type="ORF">SAMN04488692_1394</name>
</gene>
<reference evidence="2 3" key="1">
    <citation type="submission" date="2016-10" db="EMBL/GenBank/DDBJ databases">
        <authorList>
            <person name="de Groot N.N."/>
        </authorList>
    </citation>
    <scope>NUCLEOTIDE SEQUENCE [LARGE SCALE GENOMIC DNA]</scope>
    <source>
        <strain evidence="2 3">SLAS-1</strain>
    </source>
</reference>
<evidence type="ECO:0000313" key="2">
    <source>
        <dbReference type="EMBL" id="SDM46552.1"/>
    </source>
</evidence>
<organism evidence="2 3">
    <name type="scientific">Halarsenatibacter silvermanii</name>
    <dbReference type="NCBI Taxonomy" id="321763"/>
    <lineage>
        <taxon>Bacteria</taxon>
        <taxon>Bacillati</taxon>
        <taxon>Bacillota</taxon>
        <taxon>Clostridia</taxon>
        <taxon>Halanaerobiales</taxon>
        <taxon>Halarsenatibacteraceae</taxon>
        <taxon>Halarsenatibacter</taxon>
    </lineage>
</organism>
<dbReference type="InterPro" id="IPR021778">
    <property type="entry name" value="Se/S_carrier-like"/>
</dbReference>
<dbReference type="Pfam" id="PF11823">
    <property type="entry name" value="Se_S_carrier"/>
    <property type="match status" value="1"/>
</dbReference>